<keyword evidence="6" id="KW-1185">Reference proteome</keyword>
<evidence type="ECO:0000256" key="3">
    <source>
        <dbReference type="SAM" id="SignalP"/>
    </source>
</evidence>
<dbReference type="Gene3D" id="2.40.160.20">
    <property type="match status" value="1"/>
</dbReference>
<dbReference type="Pfam" id="PF13505">
    <property type="entry name" value="OMP_b-brl"/>
    <property type="match status" value="1"/>
</dbReference>
<dbReference type="SUPFAM" id="SSF56925">
    <property type="entry name" value="OMPA-like"/>
    <property type="match status" value="1"/>
</dbReference>
<feature type="signal peptide" evidence="3">
    <location>
        <begin position="1"/>
        <end position="23"/>
    </location>
</feature>
<reference evidence="5 6" key="1">
    <citation type="submission" date="2020-08" db="EMBL/GenBank/DDBJ databases">
        <title>Genome sequence of Acidovorax monticola KACC 19171T.</title>
        <authorList>
            <person name="Hyun D.-W."/>
            <person name="Bae J.-W."/>
        </authorList>
    </citation>
    <scope>NUCLEOTIDE SEQUENCE [LARGE SCALE GENOMIC DNA]</scope>
    <source>
        <strain evidence="5 6">KACC 19171</strain>
    </source>
</reference>
<dbReference type="Proteomes" id="UP000516057">
    <property type="component" value="Chromosome"/>
</dbReference>
<dbReference type="GO" id="GO:0009279">
    <property type="term" value="C:cell outer membrane"/>
    <property type="evidence" value="ECO:0007669"/>
    <property type="project" value="UniProtKB-SubCell"/>
</dbReference>
<evidence type="ECO:0000256" key="2">
    <source>
        <dbReference type="ARBA" id="ARBA00022729"/>
    </source>
</evidence>
<organism evidence="5 6">
    <name type="scientific">Paenacidovorax monticola</name>
    <dbReference type="NCBI Taxonomy" id="1926868"/>
    <lineage>
        <taxon>Bacteria</taxon>
        <taxon>Pseudomonadati</taxon>
        <taxon>Pseudomonadota</taxon>
        <taxon>Betaproteobacteria</taxon>
        <taxon>Burkholderiales</taxon>
        <taxon>Comamonadaceae</taxon>
        <taxon>Paenacidovorax</taxon>
    </lineage>
</organism>
<dbReference type="KEGG" id="amon:H9L24_04935"/>
<evidence type="ECO:0000259" key="4">
    <source>
        <dbReference type="Pfam" id="PF13505"/>
    </source>
</evidence>
<accession>A0A7H0HI72</accession>
<dbReference type="EMBL" id="CP060790">
    <property type="protein sequence ID" value="QNP60238.1"/>
    <property type="molecule type" value="Genomic_DNA"/>
</dbReference>
<proteinExistence type="predicted"/>
<dbReference type="InterPro" id="IPR027385">
    <property type="entry name" value="Beta-barrel_OMP"/>
</dbReference>
<comment type="subcellular location">
    <subcellularLocation>
        <location evidence="1">Cell outer membrane</location>
    </subcellularLocation>
</comment>
<name>A0A7H0HI72_9BURK</name>
<evidence type="ECO:0000313" key="6">
    <source>
        <dbReference type="Proteomes" id="UP000516057"/>
    </source>
</evidence>
<gene>
    <name evidence="5" type="ORF">H9L24_04935</name>
</gene>
<evidence type="ECO:0000256" key="1">
    <source>
        <dbReference type="ARBA" id="ARBA00004442"/>
    </source>
</evidence>
<dbReference type="RefSeq" id="WP_187737219.1">
    <property type="nucleotide sequence ID" value="NZ_CP060790.1"/>
</dbReference>
<protein>
    <submittedName>
        <fullName evidence="5">Porin family protein</fullName>
    </submittedName>
</protein>
<evidence type="ECO:0000313" key="5">
    <source>
        <dbReference type="EMBL" id="QNP60238.1"/>
    </source>
</evidence>
<sequence>MHKHIAAVCLAGLALAGTSMAQAAEPAPHTGFYVGGAVGGSRYSLADAGGPVVNKDSTGTGLKLYGGWRFNEHFGVEGGYARLGKFSERVRLGSTEVEQRGNGRVFYGAVTGRYPLSESFALNGRAGVAFGRVSGTNALSAGANPIGSKRDLMVGLGVEYSLSRNLAVTADYDHFGKLSRNAKGGLWTVGLRASF</sequence>
<feature type="domain" description="Outer membrane protein beta-barrel" evidence="4">
    <location>
        <begin position="12"/>
        <end position="195"/>
    </location>
</feature>
<dbReference type="InterPro" id="IPR011250">
    <property type="entry name" value="OMP/PagP_B-barrel"/>
</dbReference>
<keyword evidence="2 3" id="KW-0732">Signal</keyword>
<feature type="chain" id="PRO_5028976930" evidence="3">
    <location>
        <begin position="24"/>
        <end position="195"/>
    </location>
</feature>
<dbReference type="AlphaFoldDB" id="A0A7H0HI72"/>